<comment type="caution">
    <text evidence="9">The sequence shown here is derived from an EMBL/GenBank/DDBJ whole genome shotgun (WGS) entry which is preliminary data.</text>
</comment>
<evidence type="ECO:0008006" key="11">
    <source>
        <dbReference type="Google" id="ProtNLM"/>
    </source>
</evidence>
<comment type="subcellular location">
    <subcellularLocation>
        <location evidence="6">Cell membrane</location>
    </subcellularLocation>
    <subcellularLocation>
        <location evidence="1">Membrane</location>
        <topology evidence="1">Multi-pass membrane protein</topology>
    </subcellularLocation>
</comment>
<comment type="similarity">
    <text evidence="2 6">Belongs to the GerABKA family.</text>
</comment>
<evidence type="ECO:0000256" key="4">
    <source>
        <dbReference type="ARBA" id="ARBA00022989"/>
    </source>
</evidence>
<evidence type="ECO:0000256" key="2">
    <source>
        <dbReference type="ARBA" id="ARBA00005278"/>
    </source>
</evidence>
<evidence type="ECO:0000256" key="5">
    <source>
        <dbReference type="ARBA" id="ARBA00023136"/>
    </source>
</evidence>
<evidence type="ECO:0000256" key="3">
    <source>
        <dbReference type="ARBA" id="ARBA00022692"/>
    </source>
</evidence>
<feature type="transmembrane region" description="Helical" evidence="8">
    <location>
        <begin position="447"/>
        <end position="473"/>
    </location>
</feature>
<dbReference type="GO" id="GO:0005886">
    <property type="term" value="C:plasma membrane"/>
    <property type="evidence" value="ECO:0007669"/>
    <property type="project" value="UniProtKB-SubCell"/>
</dbReference>
<evidence type="ECO:0000256" key="1">
    <source>
        <dbReference type="ARBA" id="ARBA00004141"/>
    </source>
</evidence>
<sequence length="550" mass="61155">MGLFKKMFFHKGKKNKQKKQVSKKQEQLGQSKNVPKGDIEKSLATNIDVIKETTGNSSDIIVRVIKMGREADITAAIIYTEGLVDDLTVKDFLIESAMKDTNEQNLENPNLALQVLKEKILPIGEVKELDCWEDLFTNLMTGQTIILVDGVSKALTANTRGGEKRQISESVTEISIRGPKDSFTETIRTNSALIRKRIKNPNLWLESMKIGKVTQTDVAIMYIKGIVNEKVVEEVRIRLKRINIDSILETGYIEQLIEDKTFTPFPTLFHTERPDVAAANLLEGRVAILVDGTPHVLLAPAVFIQFFQAVDDYYGRFDLSSALRFLRVLIFFISLVGPAIYIAATTFHQEMIPTPLVIALAAQRESVPFPAFVEAMIMEVTFEIIREAGVRLPRAIGQTVSFVGAIVLGQSAVQAGFVSPAMVIVVSITGIASFATPAYSIAISARLIRFIIMVMAATFGFYGCLMGILVMVIHLCSLRSFGMPYMTPLAPSIPANFGDTLVRKPIWKFKERPRLISQSNITRAGEHQRPQPPDHSHSQNENEKGEKNDS</sequence>
<dbReference type="Proteomes" id="UP000011747">
    <property type="component" value="Unassembled WGS sequence"/>
</dbReference>
<dbReference type="EMBL" id="ACWF01000004">
    <property type="protein sequence ID" value="EHL79641.1"/>
    <property type="molecule type" value="Genomic_DNA"/>
</dbReference>
<dbReference type="PANTHER" id="PTHR22550:SF5">
    <property type="entry name" value="LEUCINE ZIPPER PROTEIN 4"/>
    <property type="match status" value="1"/>
</dbReference>
<dbReference type="InterPro" id="IPR004995">
    <property type="entry name" value="Spore_Ger"/>
</dbReference>
<dbReference type="InterPro" id="IPR050768">
    <property type="entry name" value="UPF0353/GerABKA_families"/>
</dbReference>
<evidence type="ECO:0000256" key="7">
    <source>
        <dbReference type="SAM" id="MobiDB-lite"/>
    </source>
</evidence>
<accession>G9QGR4</accession>
<feature type="transmembrane region" description="Helical" evidence="8">
    <location>
        <begin position="417"/>
        <end position="435"/>
    </location>
</feature>
<keyword evidence="4 8" id="KW-1133">Transmembrane helix</keyword>
<evidence type="ECO:0000256" key="8">
    <source>
        <dbReference type="SAM" id="Phobius"/>
    </source>
</evidence>
<feature type="compositionally biased region" description="Basic and acidic residues" evidence="7">
    <location>
        <begin position="524"/>
        <end position="550"/>
    </location>
</feature>
<keyword evidence="10" id="KW-1185">Reference proteome</keyword>
<dbReference type="PIRSF" id="PIRSF005690">
    <property type="entry name" value="GerBA"/>
    <property type="match status" value="1"/>
</dbReference>
<feature type="region of interest" description="Disordered" evidence="7">
    <location>
        <begin position="518"/>
        <end position="550"/>
    </location>
</feature>
<feature type="transmembrane region" description="Helical" evidence="8">
    <location>
        <begin position="325"/>
        <end position="344"/>
    </location>
</feature>
<proteinExistence type="inferred from homology"/>
<feature type="region of interest" description="Disordered" evidence="7">
    <location>
        <begin position="15"/>
        <end position="36"/>
    </location>
</feature>
<evidence type="ECO:0000313" key="9">
    <source>
        <dbReference type="EMBL" id="EHL79641.1"/>
    </source>
</evidence>
<keyword evidence="3 8" id="KW-0812">Transmembrane</keyword>
<protein>
    <recommendedName>
        <fullName evidence="11">Spore germination protein KA</fullName>
    </recommendedName>
</protein>
<reference evidence="9 10" key="1">
    <citation type="submission" date="2011-09" db="EMBL/GenBank/DDBJ databases">
        <title>The Genome Sequence of Bacillus smithii 7_3_47FAA.</title>
        <authorList>
            <consortium name="The Broad Institute Genome Sequencing Platform"/>
            <person name="Earl A."/>
            <person name="Ward D."/>
            <person name="Feldgarden M."/>
            <person name="Gevers D."/>
            <person name="Daigneault M."/>
            <person name="Strauss J."/>
            <person name="Allen-Vercoe E."/>
            <person name="Young S.K."/>
            <person name="Zeng Q."/>
            <person name="Gargeya S."/>
            <person name="Fitzgerald M."/>
            <person name="Haas B."/>
            <person name="Abouelleil A."/>
            <person name="Alvarado L."/>
            <person name="Arachchi H.M."/>
            <person name="Berlin A."/>
            <person name="Brown A."/>
            <person name="Chapman S.B."/>
            <person name="Chen Z."/>
            <person name="Dunbar C."/>
            <person name="Freedman E."/>
            <person name="Gearin G."/>
            <person name="Goldberg J."/>
            <person name="Griggs A."/>
            <person name="Gujja S."/>
            <person name="Heiman D."/>
            <person name="Howarth C."/>
            <person name="Larson L."/>
            <person name="Lui A."/>
            <person name="MacDonald P.J.P."/>
            <person name="Montmayeur A."/>
            <person name="Murphy C."/>
            <person name="Neiman D."/>
            <person name="Pearson M."/>
            <person name="Priest M."/>
            <person name="Roberts A."/>
            <person name="Saif S."/>
            <person name="Shea T."/>
            <person name="Shenoy N."/>
            <person name="Sisk P."/>
            <person name="Stolte C."/>
            <person name="Sykes S."/>
            <person name="Wortman J."/>
            <person name="Nusbaum C."/>
            <person name="Birren B."/>
        </authorList>
    </citation>
    <scope>NUCLEOTIDE SEQUENCE [LARGE SCALE GENOMIC DNA]</scope>
    <source>
        <strain evidence="9 10">7_3_47FAA</strain>
    </source>
</reference>
<keyword evidence="5 6" id="KW-0472">Membrane</keyword>
<dbReference type="Pfam" id="PF03323">
    <property type="entry name" value="GerA"/>
    <property type="match status" value="1"/>
</dbReference>
<dbReference type="GO" id="GO:0009847">
    <property type="term" value="P:spore germination"/>
    <property type="evidence" value="ECO:0007669"/>
    <property type="project" value="UniProtKB-UniRule"/>
</dbReference>
<gene>
    <name evidence="9" type="ORF">HMPREF1015_00973</name>
</gene>
<evidence type="ECO:0000313" key="10">
    <source>
        <dbReference type="Proteomes" id="UP000011747"/>
    </source>
</evidence>
<organism evidence="9 10">
    <name type="scientific">Bacillus smithii 7_3_47FAA</name>
    <dbReference type="NCBI Taxonomy" id="665952"/>
    <lineage>
        <taxon>Bacteria</taxon>
        <taxon>Bacillati</taxon>
        <taxon>Bacillota</taxon>
        <taxon>Bacilli</taxon>
        <taxon>Bacillales</taxon>
        <taxon>Bacillaceae</taxon>
        <taxon>Bacillus</taxon>
    </lineage>
</organism>
<dbReference type="AlphaFoldDB" id="G9QGR4"/>
<name>G9QGR4_9BACI</name>
<dbReference type="PATRIC" id="fig|665952.3.peg.83"/>
<evidence type="ECO:0000256" key="6">
    <source>
        <dbReference type="PIRNR" id="PIRNR005690"/>
    </source>
</evidence>
<dbReference type="PANTHER" id="PTHR22550">
    <property type="entry name" value="SPORE GERMINATION PROTEIN"/>
    <property type="match status" value="1"/>
</dbReference>
<dbReference type="HOGENOM" id="CLU_021639_4_1_9"/>